<dbReference type="Proteomes" id="UP001521222">
    <property type="component" value="Unassembled WGS sequence"/>
</dbReference>
<feature type="region of interest" description="Disordered" evidence="2">
    <location>
        <begin position="68"/>
        <end position="124"/>
    </location>
</feature>
<comment type="caution">
    <text evidence="3">The sequence shown here is derived from an EMBL/GenBank/DDBJ whole genome shotgun (WGS) entry which is preliminary data.</text>
</comment>
<dbReference type="EMBL" id="JAKIXB020000001">
    <property type="protein sequence ID" value="KAL1611623.1"/>
    <property type="molecule type" value="Genomic_DNA"/>
</dbReference>
<sequence>MRLDTLLEQYLHTLDEYEKLAQQLSKQLSSGYFSLTQANFHNRSGVHYGQDSYDERVQATRKVLRFETFSTSAGTPLNPETESRSANNEKDEEKTEQREKDESIPAPAADDADNGGDEKTEAAKSIVVDPIRMFGILVPPALRSAQASFTEAVDGPVMRLAEVTGELRALEREIGRTRKSIRKA</sequence>
<accession>A0ABR3S5C7</accession>
<feature type="compositionally biased region" description="Polar residues" evidence="2">
    <location>
        <begin position="68"/>
        <end position="80"/>
    </location>
</feature>
<protein>
    <recommendedName>
        <fullName evidence="1">Vacuolar ATPase assembly protein VMA22</fullName>
    </recommendedName>
</protein>
<dbReference type="InterPro" id="IPR040357">
    <property type="entry name" value="Vma22/CCDC115"/>
</dbReference>
<dbReference type="PANTHER" id="PTHR31996:SF2">
    <property type="entry name" value="COILED-COIL DOMAIN-CONTAINING PROTEIN 115"/>
    <property type="match status" value="1"/>
</dbReference>
<evidence type="ECO:0000256" key="1">
    <source>
        <dbReference type="ARBA" id="ARBA00093634"/>
    </source>
</evidence>
<keyword evidence="4" id="KW-1185">Reference proteome</keyword>
<proteinExistence type="predicted"/>
<evidence type="ECO:0000313" key="3">
    <source>
        <dbReference type="EMBL" id="KAL1611623.1"/>
    </source>
</evidence>
<gene>
    <name evidence="3" type="ORF">SLS59_000342</name>
</gene>
<organism evidence="3 4">
    <name type="scientific">Nothophoma quercina</name>
    <dbReference type="NCBI Taxonomy" id="749835"/>
    <lineage>
        <taxon>Eukaryota</taxon>
        <taxon>Fungi</taxon>
        <taxon>Dikarya</taxon>
        <taxon>Ascomycota</taxon>
        <taxon>Pezizomycotina</taxon>
        <taxon>Dothideomycetes</taxon>
        <taxon>Pleosporomycetidae</taxon>
        <taxon>Pleosporales</taxon>
        <taxon>Pleosporineae</taxon>
        <taxon>Didymellaceae</taxon>
        <taxon>Nothophoma</taxon>
    </lineage>
</organism>
<name>A0ABR3S5C7_9PLEO</name>
<evidence type="ECO:0000256" key="2">
    <source>
        <dbReference type="SAM" id="MobiDB-lite"/>
    </source>
</evidence>
<dbReference type="PANTHER" id="PTHR31996">
    <property type="entry name" value="COILED-COIL DOMAIN-CONTAINING PROTEIN 115"/>
    <property type="match status" value="1"/>
</dbReference>
<reference evidence="3 4" key="1">
    <citation type="submission" date="2024-02" db="EMBL/GenBank/DDBJ databases">
        <title>De novo assembly and annotation of 12 fungi associated with fruit tree decline syndrome in Ontario, Canada.</title>
        <authorList>
            <person name="Sulman M."/>
            <person name="Ellouze W."/>
            <person name="Ilyukhin E."/>
        </authorList>
    </citation>
    <scope>NUCLEOTIDE SEQUENCE [LARGE SCALE GENOMIC DNA]</scope>
    <source>
        <strain evidence="3 4">M97-236</strain>
    </source>
</reference>
<dbReference type="Pfam" id="PF21730">
    <property type="entry name" value="Vma22_CCDC115"/>
    <property type="match status" value="1"/>
</dbReference>
<dbReference type="Gene3D" id="1.10.287.3240">
    <property type="match status" value="1"/>
</dbReference>
<evidence type="ECO:0000313" key="4">
    <source>
        <dbReference type="Proteomes" id="UP001521222"/>
    </source>
</evidence>
<feature type="compositionally biased region" description="Basic and acidic residues" evidence="2">
    <location>
        <begin position="81"/>
        <end position="103"/>
    </location>
</feature>